<feature type="region of interest" description="Disordered" evidence="1">
    <location>
        <begin position="1"/>
        <end position="35"/>
    </location>
</feature>
<accession>A0A9P9FK85</accession>
<sequence>MSRQTRSSSRKAARPSPATTSASASPPQDAPSQVFDTPSAWETWLAKHHNSQPTGIWLRVAKKNSGITTVTYDEALDAALCYGWIDGQRKSLDATYFVQRFTPRRKTSIWSKRNVDKVATLVASGRMQLPGQVEVDAAKADGRWERAYAGSSNAKVPPDFQAALDGNKAAGRFFETITRTQRYAFLFRLETAKRPDTRLRRIEQYVKLLAEEKCL</sequence>
<proteinExistence type="predicted"/>
<evidence type="ECO:0000313" key="2">
    <source>
        <dbReference type="EMBL" id="KAH7165270.1"/>
    </source>
</evidence>
<keyword evidence="3" id="KW-1185">Reference proteome</keyword>
<name>A0A9P9FK85_9HYPO</name>
<organism evidence="2 3">
    <name type="scientific">Dactylonectria macrodidyma</name>
    <dbReference type="NCBI Taxonomy" id="307937"/>
    <lineage>
        <taxon>Eukaryota</taxon>
        <taxon>Fungi</taxon>
        <taxon>Dikarya</taxon>
        <taxon>Ascomycota</taxon>
        <taxon>Pezizomycotina</taxon>
        <taxon>Sordariomycetes</taxon>
        <taxon>Hypocreomycetidae</taxon>
        <taxon>Hypocreales</taxon>
        <taxon>Nectriaceae</taxon>
        <taxon>Dactylonectria</taxon>
    </lineage>
</organism>
<dbReference type="Pfam" id="PF13376">
    <property type="entry name" value="OmdA"/>
    <property type="match status" value="1"/>
</dbReference>
<protein>
    <submittedName>
        <fullName evidence="2">Bacteriocin-protection, YdeI or OmpD-associated-domain-containing protein</fullName>
    </submittedName>
</protein>
<gene>
    <name evidence="2" type="ORF">EDB81DRAFT_639333</name>
</gene>
<evidence type="ECO:0000313" key="3">
    <source>
        <dbReference type="Proteomes" id="UP000738349"/>
    </source>
</evidence>
<dbReference type="EMBL" id="JAGMUV010000003">
    <property type="protein sequence ID" value="KAH7165270.1"/>
    <property type="molecule type" value="Genomic_DNA"/>
</dbReference>
<feature type="compositionally biased region" description="Low complexity" evidence="1">
    <location>
        <begin position="14"/>
        <end position="33"/>
    </location>
</feature>
<dbReference type="AlphaFoldDB" id="A0A9P9FK85"/>
<dbReference type="OrthoDB" id="10263401at2759"/>
<comment type="caution">
    <text evidence="2">The sequence shown here is derived from an EMBL/GenBank/DDBJ whole genome shotgun (WGS) entry which is preliminary data.</text>
</comment>
<dbReference type="Proteomes" id="UP000738349">
    <property type="component" value="Unassembled WGS sequence"/>
</dbReference>
<evidence type="ECO:0000256" key="1">
    <source>
        <dbReference type="SAM" id="MobiDB-lite"/>
    </source>
</evidence>
<reference evidence="2" key="1">
    <citation type="journal article" date="2021" name="Nat. Commun.">
        <title>Genetic determinants of endophytism in the Arabidopsis root mycobiome.</title>
        <authorList>
            <person name="Mesny F."/>
            <person name="Miyauchi S."/>
            <person name="Thiergart T."/>
            <person name="Pickel B."/>
            <person name="Atanasova L."/>
            <person name="Karlsson M."/>
            <person name="Huettel B."/>
            <person name="Barry K.W."/>
            <person name="Haridas S."/>
            <person name="Chen C."/>
            <person name="Bauer D."/>
            <person name="Andreopoulos W."/>
            <person name="Pangilinan J."/>
            <person name="LaButti K."/>
            <person name="Riley R."/>
            <person name="Lipzen A."/>
            <person name="Clum A."/>
            <person name="Drula E."/>
            <person name="Henrissat B."/>
            <person name="Kohler A."/>
            <person name="Grigoriev I.V."/>
            <person name="Martin F.M."/>
            <person name="Hacquard S."/>
        </authorList>
    </citation>
    <scope>NUCLEOTIDE SEQUENCE</scope>
    <source>
        <strain evidence="2">MPI-CAGE-AT-0147</strain>
    </source>
</reference>